<dbReference type="Gene3D" id="3.40.50.360">
    <property type="match status" value="1"/>
</dbReference>
<dbReference type="InterPro" id="IPR029039">
    <property type="entry name" value="Flavoprotein-like_sf"/>
</dbReference>
<organism evidence="4 5">
    <name type="scientific">Pelotomaculum propionicicum</name>
    <dbReference type="NCBI Taxonomy" id="258475"/>
    <lineage>
        <taxon>Bacteria</taxon>
        <taxon>Bacillati</taxon>
        <taxon>Bacillota</taxon>
        <taxon>Clostridia</taxon>
        <taxon>Eubacteriales</taxon>
        <taxon>Desulfotomaculaceae</taxon>
        <taxon>Pelotomaculum</taxon>
    </lineage>
</organism>
<accession>A0A4Y7RUJ1</accession>
<keyword evidence="2" id="KW-0288">FMN</keyword>
<evidence type="ECO:0000313" key="4">
    <source>
        <dbReference type="EMBL" id="TEB12440.1"/>
    </source>
</evidence>
<gene>
    <name evidence="4" type="primary">sgcG_3</name>
    <name evidence="4" type="ORF">Pmgp_01057</name>
</gene>
<evidence type="ECO:0000256" key="1">
    <source>
        <dbReference type="ARBA" id="ARBA00022630"/>
    </source>
</evidence>
<evidence type="ECO:0000259" key="3">
    <source>
        <dbReference type="Pfam" id="PF03358"/>
    </source>
</evidence>
<dbReference type="InterPro" id="IPR005025">
    <property type="entry name" value="FMN_Rdtase-like_dom"/>
</dbReference>
<comment type="caution">
    <text evidence="4">The sequence shown here is derived from an EMBL/GenBank/DDBJ whole genome shotgun (WGS) entry which is preliminary data.</text>
</comment>
<keyword evidence="4" id="KW-0560">Oxidoreductase</keyword>
<evidence type="ECO:0000256" key="2">
    <source>
        <dbReference type="ARBA" id="ARBA00022643"/>
    </source>
</evidence>
<dbReference type="GO" id="GO:0016491">
    <property type="term" value="F:oxidoreductase activity"/>
    <property type="evidence" value="ECO:0007669"/>
    <property type="project" value="UniProtKB-KW"/>
</dbReference>
<keyword evidence="5" id="KW-1185">Reference proteome</keyword>
<protein>
    <submittedName>
        <fullName evidence="4">2-amino-4-deoxychorismate dehydrogenase</fullName>
        <ecNumber evidence="4">1.3.99.24</ecNumber>
    </submittedName>
</protein>
<dbReference type="PANTHER" id="PTHR43278">
    <property type="entry name" value="NAD(P)H-DEPENDENT FMN-CONTAINING OXIDOREDUCTASE YWQN-RELATED"/>
    <property type="match status" value="1"/>
</dbReference>
<dbReference type="AlphaFoldDB" id="A0A4Y7RUJ1"/>
<dbReference type="Pfam" id="PF03358">
    <property type="entry name" value="FMN_red"/>
    <property type="match status" value="1"/>
</dbReference>
<sequence>MKILAINGSHRKGKNTATLLNTVLDEAAALGASTELLELSDLNIKFCAACNKCLNKTQCSITDDMAIVEKKLLAADGILLGSPVYWVNVTTLMKNFMDRSRYLHLYKNVLDGKVGAALTTAGLLYGGQETTLKIMECFLQFHGLHVVDSRDPNEAIMAPLVAGSLMEGFKDGKVIWRRNAVDDELLATSCKQLARNMVKLIRQLNK</sequence>
<dbReference type="SUPFAM" id="SSF52218">
    <property type="entry name" value="Flavoproteins"/>
    <property type="match status" value="1"/>
</dbReference>
<proteinExistence type="predicted"/>
<reference evidence="4 5" key="1">
    <citation type="journal article" date="2018" name="Environ. Microbiol.">
        <title>Novel energy conservation strategies and behaviour of Pelotomaculum schinkii driving syntrophic propionate catabolism.</title>
        <authorList>
            <person name="Hidalgo-Ahumada C.A.P."/>
            <person name="Nobu M.K."/>
            <person name="Narihiro T."/>
            <person name="Tamaki H."/>
            <person name="Liu W.T."/>
            <person name="Kamagata Y."/>
            <person name="Stams A.J.M."/>
            <person name="Imachi H."/>
            <person name="Sousa D.Z."/>
        </authorList>
    </citation>
    <scope>NUCLEOTIDE SEQUENCE [LARGE SCALE GENOMIC DNA]</scope>
    <source>
        <strain evidence="4 5">MGP</strain>
    </source>
</reference>
<name>A0A4Y7RUJ1_9FIRM</name>
<feature type="domain" description="NADPH-dependent FMN reductase-like" evidence="3">
    <location>
        <begin position="1"/>
        <end position="148"/>
    </location>
</feature>
<keyword evidence="1" id="KW-0285">Flavoprotein</keyword>
<dbReference type="RefSeq" id="WP_134212930.1">
    <property type="nucleotide sequence ID" value="NZ_QFFZ01000007.1"/>
</dbReference>
<evidence type="ECO:0000313" key="5">
    <source>
        <dbReference type="Proteomes" id="UP000297597"/>
    </source>
</evidence>
<dbReference type="PANTHER" id="PTHR43278:SF1">
    <property type="entry name" value="IRON-SULFUR FLAVOPROTEIN MJ1083"/>
    <property type="match status" value="1"/>
</dbReference>
<dbReference type="OrthoDB" id="6398207at2"/>
<dbReference type="EMBL" id="QFFZ01000007">
    <property type="protein sequence ID" value="TEB12440.1"/>
    <property type="molecule type" value="Genomic_DNA"/>
</dbReference>
<dbReference type="Proteomes" id="UP000297597">
    <property type="component" value="Unassembled WGS sequence"/>
</dbReference>
<dbReference type="EC" id="1.3.99.24" evidence="4"/>
<dbReference type="InterPro" id="IPR051796">
    <property type="entry name" value="ISF_SsuE-like"/>
</dbReference>